<keyword evidence="2" id="KW-1185">Reference proteome</keyword>
<dbReference type="AlphaFoldDB" id="A0A1C2E8K7"/>
<accession>A0A1C2E8K7</accession>
<name>A0A1C2E8K7_9HYPH</name>
<dbReference type="EMBL" id="MDEO01000025">
    <property type="protein sequence ID" value="OCX23325.1"/>
    <property type="molecule type" value="Genomic_DNA"/>
</dbReference>
<evidence type="ECO:0000313" key="2">
    <source>
        <dbReference type="Proteomes" id="UP000094412"/>
    </source>
</evidence>
<gene>
    <name evidence="1" type="ORF">QV13_03665</name>
</gene>
<dbReference type="STRING" id="1566387.QV13_03665"/>
<evidence type="ECO:0000313" key="1">
    <source>
        <dbReference type="EMBL" id="OCX23325.1"/>
    </source>
</evidence>
<protein>
    <submittedName>
        <fullName evidence="1">Uncharacterized protein</fullName>
    </submittedName>
</protein>
<comment type="caution">
    <text evidence="1">The sequence shown here is derived from an EMBL/GenBank/DDBJ whole genome shotgun (WGS) entry which is preliminary data.</text>
</comment>
<organism evidence="1 2">
    <name type="scientific">Mesorhizobium hungaricum</name>
    <dbReference type="NCBI Taxonomy" id="1566387"/>
    <lineage>
        <taxon>Bacteria</taxon>
        <taxon>Pseudomonadati</taxon>
        <taxon>Pseudomonadota</taxon>
        <taxon>Alphaproteobacteria</taxon>
        <taxon>Hyphomicrobiales</taxon>
        <taxon>Phyllobacteriaceae</taxon>
        <taxon>Mesorhizobium</taxon>
    </lineage>
</organism>
<dbReference type="Proteomes" id="UP000094412">
    <property type="component" value="Unassembled WGS sequence"/>
</dbReference>
<proteinExistence type="predicted"/>
<reference evidence="1 2" key="1">
    <citation type="submission" date="2016-08" db="EMBL/GenBank/DDBJ databases">
        <title>Whole genome sequence of Mesorhizobium sp. strain UASWS1009 isolated from industrial sewage.</title>
        <authorList>
            <person name="Crovadore J."/>
            <person name="Calmin G."/>
            <person name="Chablais R."/>
            <person name="Cochard B."/>
            <person name="Lefort F."/>
        </authorList>
    </citation>
    <scope>NUCLEOTIDE SEQUENCE [LARGE SCALE GENOMIC DNA]</scope>
    <source>
        <strain evidence="1 2">UASWS1009</strain>
    </source>
</reference>
<sequence length="149" mass="15989">MQRRDCAVDASRKLTRDDEAAVSKVLHDLHQGHAPITLHQAFHDALDALETESGSNEPSVFVEGCAVPVTAVFGAMLECTDLIPFRIRESINALLAAAHESNLVDSGDIYARGARLMLSHCRKAFGPVPSPAGLDTACTRTSPSRLSSH</sequence>